<dbReference type="Proteomes" id="UP000784919">
    <property type="component" value="Unassembled WGS sequence"/>
</dbReference>
<dbReference type="InterPro" id="IPR008906">
    <property type="entry name" value="HATC_C_dom"/>
</dbReference>
<protein>
    <recommendedName>
        <fullName evidence="1">HAT C-terminal dimerisation domain-containing protein</fullName>
    </recommendedName>
</protein>
<dbReference type="AlphaFoldDB" id="A0A9P7SLY4"/>
<organism evidence="2 3">
    <name type="scientific">Claviceps arundinis</name>
    <dbReference type="NCBI Taxonomy" id="1623583"/>
    <lineage>
        <taxon>Eukaryota</taxon>
        <taxon>Fungi</taxon>
        <taxon>Dikarya</taxon>
        <taxon>Ascomycota</taxon>
        <taxon>Pezizomycotina</taxon>
        <taxon>Sordariomycetes</taxon>
        <taxon>Hypocreomycetidae</taxon>
        <taxon>Hypocreales</taxon>
        <taxon>Clavicipitaceae</taxon>
        <taxon>Claviceps</taxon>
    </lineage>
</organism>
<dbReference type="EMBL" id="SRPS01000860">
    <property type="protein sequence ID" value="KAG5954263.1"/>
    <property type="molecule type" value="Genomic_DNA"/>
</dbReference>
<evidence type="ECO:0000259" key="1">
    <source>
        <dbReference type="Pfam" id="PF05699"/>
    </source>
</evidence>
<dbReference type="Pfam" id="PF05699">
    <property type="entry name" value="Dimer_Tnp_hAT"/>
    <property type="match status" value="1"/>
</dbReference>
<evidence type="ECO:0000313" key="2">
    <source>
        <dbReference type="EMBL" id="KAG5954263.1"/>
    </source>
</evidence>
<feature type="domain" description="HAT C-terminal dimerisation" evidence="1">
    <location>
        <begin position="1"/>
        <end position="38"/>
    </location>
</feature>
<dbReference type="GO" id="GO:0046983">
    <property type="term" value="F:protein dimerization activity"/>
    <property type="evidence" value="ECO:0007669"/>
    <property type="project" value="InterPro"/>
</dbReference>
<gene>
    <name evidence="2" type="ORF">E4U56_008039</name>
</gene>
<comment type="caution">
    <text evidence="2">The sequence shown here is derived from an EMBL/GenBank/DDBJ whole genome shotgun (WGS) entry which is preliminary data.</text>
</comment>
<accession>A0A9P7SLY4</accession>
<proteinExistence type="predicted"/>
<name>A0A9P7SLY4_9HYPO</name>
<reference evidence="2" key="1">
    <citation type="journal article" date="2020" name="bioRxiv">
        <title>Whole genome comparisons of ergot fungi reveals the divergence and evolution of species within the genus Claviceps are the result of varying mechanisms driving genome evolution and host range expansion.</title>
        <authorList>
            <person name="Wyka S.A."/>
            <person name="Mondo S.J."/>
            <person name="Liu M."/>
            <person name="Dettman J."/>
            <person name="Nalam V."/>
            <person name="Broders K.D."/>
        </authorList>
    </citation>
    <scope>NUCLEOTIDE SEQUENCE</scope>
    <source>
        <strain evidence="2">CCC 1102</strain>
    </source>
</reference>
<evidence type="ECO:0000313" key="3">
    <source>
        <dbReference type="Proteomes" id="UP000784919"/>
    </source>
</evidence>
<sequence>MSAECERTFSSAGAMVSPMRSRLESSTIAASQTLRSWYKAGLIEGSELSDGLFTGVVDELAGLMDKLTTED</sequence>
<dbReference type="OrthoDB" id="4961446at2759"/>